<dbReference type="AlphaFoldDB" id="A0A845QMY8"/>
<dbReference type="Proteomes" id="UP000446866">
    <property type="component" value="Unassembled WGS sequence"/>
</dbReference>
<dbReference type="EMBL" id="QXWK01000024">
    <property type="protein sequence ID" value="NBH62441.1"/>
    <property type="molecule type" value="Genomic_DNA"/>
</dbReference>
<protein>
    <submittedName>
        <fullName evidence="1">Uncharacterized protein</fullName>
    </submittedName>
</protein>
<organism evidence="1 2">
    <name type="scientific">Anaerotruncus colihominis</name>
    <dbReference type="NCBI Taxonomy" id="169435"/>
    <lineage>
        <taxon>Bacteria</taxon>
        <taxon>Bacillati</taxon>
        <taxon>Bacillota</taxon>
        <taxon>Clostridia</taxon>
        <taxon>Eubacteriales</taxon>
        <taxon>Oscillospiraceae</taxon>
        <taxon>Anaerotruncus</taxon>
    </lineage>
</organism>
<sequence length="185" mass="21829">MKKEWLILRYREAATESIKKQLEEASNKAVATLECGAEFLQYFRGVNKREEVEQELLRCKRIIALESWLTETPAVHDCPHNLWWWKWKPSRIRLNVIVRENADHEEACENFGLLTGMHYNFPTVRAITKNDVLRAQKFLMDIFPYHVGETALKRETDEHKKLVRIVNSEVQEQLSIFKSDTLSDL</sequence>
<gene>
    <name evidence="1" type="ORF">D0435_12350</name>
</gene>
<reference evidence="1 2" key="1">
    <citation type="submission" date="2018-08" db="EMBL/GenBank/DDBJ databases">
        <title>Murine metabolic-syndrome-specific gut microbial biobank.</title>
        <authorList>
            <person name="Liu C."/>
        </authorList>
    </citation>
    <scope>NUCLEOTIDE SEQUENCE [LARGE SCALE GENOMIC DNA]</scope>
    <source>
        <strain evidence="1 2">28</strain>
    </source>
</reference>
<name>A0A845QMY8_9FIRM</name>
<accession>A0A845QMY8</accession>
<dbReference type="RefSeq" id="WP_160202726.1">
    <property type="nucleotide sequence ID" value="NZ_QXWK01000024.1"/>
</dbReference>
<evidence type="ECO:0000313" key="2">
    <source>
        <dbReference type="Proteomes" id="UP000446866"/>
    </source>
</evidence>
<proteinExistence type="predicted"/>
<comment type="caution">
    <text evidence="1">The sequence shown here is derived from an EMBL/GenBank/DDBJ whole genome shotgun (WGS) entry which is preliminary data.</text>
</comment>
<evidence type="ECO:0000313" key="1">
    <source>
        <dbReference type="EMBL" id="NBH62441.1"/>
    </source>
</evidence>
<keyword evidence="2" id="KW-1185">Reference proteome</keyword>